<dbReference type="GO" id="GO:0015940">
    <property type="term" value="P:pantothenate biosynthetic process"/>
    <property type="evidence" value="ECO:0007669"/>
    <property type="project" value="UniProtKB-UniRule"/>
</dbReference>
<dbReference type="KEGG" id="tfr:BR63_14550"/>
<dbReference type="PANTHER" id="PTHR21299">
    <property type="entry name" value="CYTIDYLATE KINASE/PANTOATE-BETA-ALANINE LIGASE"/>
    <property type="match status" value="1"/>
</dbReference>
<dbReference type="Gene3D" id="3.40.50.620">
    <property type="entry name" value="HUPs"/>
    <property type="match status" value="1"/>
</dbReference>
<dbReference type="PANTHER" id="PTHR21299:SF1">
    <property type="entry name" value="PANTOATE--BETA-ALANINE LIGASE"/>
    <property type="match status" value="1"/>
</dbReference>
<feature type="binding site" evidence="8">
    <location>
        <begin position="148"/>
        <end position="151"/>
    </location>
    <ligand>
        <name>ATP</name>
        <dbReference type="ChEBI" id="CHEBI:30616"/>
    </ligand>
</feature>
<dbReference type="FunFam" id="3.30.1300.10:FF:000001">
    <property type="entry name" value="Pantothenate synthetase"/>
    <property type="match status" value="1"/>
</dbReference>
<dbReference type="RefSeq" id="WP_034425254.1">
    <property type="nucleotide sequence ID" value="NZ_CP045798.1"/>
</dbReference>
<dbReference type="Gene3D" id="3.30.1300.10">
    <property type="entry name" value="Pantoate-beta-alanine ligase, C-terminal domain"/>
    <property type="match status" value="1"/>
</dbReference>
<dbReference type="CDD" id="cd00560">
    <property type="entry name" value="PanC"/>
    <property type="match status" value="1"/>
</dbReference>
<evidence type="ECO:0000313" key="10">
    <source>
        <dbReference type="Proteomes" id="UP000515847"/>
    </source>
</evidence>
<evidence type="ECO:0000256" key="7">
    <source>
        <dbReference type="ARBA" id="ARBA00048258"/>
    </source>
</evidence>
<dbReference type="OrthoDB" id="9773087at2"/>
<dbReference type="GO" id="GO:0005524">
    <property type="term" value="F:ATP binding"/>
    <property type="evidence" value="ECO:0007669"/>
    <property type="project" value="UniProtKB-KW"/>
</dbReference>
<evidence type="ECO:0000313" key="9">
    <source>
        <dbReference type="EMBL" id="QNB47402.1"/>
    </source>
</evidence>
<comment type="caution">
    <text evidence="8">Lacks conserved residue(s) required for the propagation of feature annotation.</text>
</comment>
<evidence type="ECO:0000256" key="4">
    <source>
        <dbReference type="ARBA" id="ARBA00022655"/>
    </source>
</evidence>
<feature type="active site" description="Proton donor" evidence="8">
    <location>
        <position position="37"/>
    </location>
</feature>
<comment type="similarity">
    <text evidence="2 8">Belongs to the pantothenate synthetase family.</text>
</comment>
<keyword evidence="4 8" id="KW-0566">Pantothenate biosynthesis</keyword>
<keyword evidence="6 8" id="KW-0067">ATP-binding</keyword>
<feature type="binding site" evidence="8">
    <location>
        <begin position="30"/>
        <end position="37"/>
    </location>
    <ligand>
        <name>ATP</name>
        <dbReference type="ChEBI" id="CHEBI:30616"/>
    </ligand>
</feature>
<dbReference type="HAMAP" id="MF_00158">
    <property type="entry name" value="PanC"/>
    <property type="match status" value="1"/>
</dbReference>
<organism evidence="9 10">
    <name type="scientific">Thermanaerosceptrum fracticalcis</name>
    <dbReference type="NCBI Taxonomy" id="1712410"/>
    <lineage>
        <taxon>Bacteria</taxon>
        <taxon>Bacillati</taxon>
        <taxon>Bacillota</taxon>
        <taxon>Clostridia</taxon>
        <taxon>Eubacteriales</taxon>
        <taxon>Peptococcaceae</taxon>
        <taxon>Thermanaerosceptrum</taxon>
    </lineage>
</organism>
<dbReference type="InterPro" id="IPR042176">
    <property type="entry name" value="Pantoate_ligase_C"/>
</dbReference>
<dbReference type="GO" id="GO:0004592">
    <property type="term" value="F:pantoate-beta-alanine ligase activity"/>
    <property type="evidence" value="ECO:0007669"/>
    <property type="project" value="UniProtKB-UniRule"/>
</dbReference>
<evidence type="ECO:0000256" key="2">
    <source>
        <dbReference type="ARBA" id="ARBA00009256"/>
    </source>
</evidence>
<comment type="miscellaneous">
    <text evidence="8">The reaction proceeds by a bi uni uni bi ping pong mechanism.</text>
</comment>
<dbReference type="AlphaFoldDB" id="A0A7G6E5P8"/>
<dbReference type="Pfam" id="PF02569">
    <property type="entry name" value="Pantoate_ligase"/>
    <property type="match status" value="1"/>
</dbReference>
<keyword evidence="5 8" id="KW-0547">Nucleotide-binding</keyword>
<evidence type="ECO:0000256" key="5">
    <source>
        <dbReference type="ARBA" id="ARBA00022741"/>
    </source>
</evidence>
<keyword evidence="8" id="KW-0963">Cytoplasm</keyword>
<feature type="binding site" evidence="8">
    <location>
        <position position="61"/>
    </location>
    <ligand>
        <name>beta-alanine</name>
        <dbReference type="ChEBI" id="CHEBI:57966"/>
    </ligand>
</feature>
<reference evidence="9 10" key="1">
    <citation type="journal article" date="2019" name="Front. Microbiol.">
        <title>Thermoanaerosceptrum fracticalcis gen. nov. sp. nov., a Novel Fumarate-Fermenting Microorganism From a Deep Fractured Carbonate Aquifer of the US Great Basin.</title>
        <authorList>
            <person name="Hamilton-Brehm S.D."/>
            <person name="Stewart L.E."/>
            <person name="Zavarin M."/>
            <person name="Caldwell M."/>
            <person name="Lawson P.A."/>
            <person name="Onstott T.C."/>
            <person name="Grzymski J."/>
            <person name="Neveux I."/>
            <person name="Lollar B.S."/>
            <person name="Russell C.E."/>
            <person name="Moser D.P."/>
        </authorList>
    </citation>
    <scope>NUCLEOTIDE SEQUENCE [LARGE SCALE GENOMIC DNA]</scope>
    <source>
        <strain evidence="9 10">DRI-13</strain>
    </source>
</reference>
<dbReference type="Proteomes" id="UP000515847">
    <property type="component" value="Chromosome"/>
</dbReference>
<name>A0A7G6E5P8_THEFR</name>
<comment type="pathway">
    <text evidence="1 8">Cofactor biosynthesis; (R)-pantothenate biosynthesis; (R)-pantothenate from (R)-pantoate and beta-alanine: step 1/1.</text>
</comment>
<comment type="function">
    <text evidence="8">Catalyzes the condensation of pantoate with beta-alanine in an ATP-dependent reaction via a pantoyl-adenylate intermediate.</text>
</comment>
<dbReference type="FunFam" id="3.40.50.620:FF:000013">
    <property type="entry name" value="Pantothenate synthetase"/>
    <property type="match status" value="1"/>
</dbReference>
<dbReference type="InterPro" id="IPR003721">
    <property type="entry name" value="Pantoate_ligase"/>
</dbReference>
<evidence type="ECO:0000256" key="6">
    <source>
        <dbReference type="ARBA" id="ARBA00022840"/>
    </source>
</evidence>
<comment type="subcellular location">
    <subcellularLocation>
        <location evidence="8">Cytoplasm</location>
    </subcellularLocation>
</comment>
<keyword evidence="10" id="KW-1185">Reference proteome</keyword>
<dbReference type="SUPFAM" id="SSF52374">
    <property type="entry name" value="Nucleotidylyl transferase"/>
    <property type="match status" value="1"/>
</dbReference>
<feature type="binding site" evidence="8">
    <location>
        <position position="61"/>
    </location>
    <ligand>
        <name>(R)-pantoate</name>
        <dbReference type="ChEBI" id="CHEBI:15980"/>
    </ligand>
</feature>
<comment type="subunit">
    <text evidence="8">Homodimer.</text>
</comment>
<dbReference type="EC" id="6.3.2.1" evidence="8"/>
<dbReference type="InterPro" id="IPR014729">
    <property type="entry name" value="Rossmann-like_a/b/a_fold"/>
</dbReference>
<protein>
    <recommendedName>
        <fullName evidence="8">Pantothenate synthetase</fullName>
        <shortName evidence="8">PS</shortName>
        <ecNumber evidence="8">6.3.2.1</ecNumber>
    </recommendedName>
    <alternativeName>
        <fullName evidence="8">Pantoate--beta-alanine ligase</fullName>
    </alternativeName>
    <alternativeName>
        <fullName evidence="8">Pantoate-activating enzyme</fullName>
    </alternativeName>
</protein>
<dbReference type="UniPathway" id="UPA00028">
    <property type="reaction ID" value="UER00005"/>
</dbReference>
<proteinExistence type="inferred from homology"/>
<accession>A0A7G6E5P8</accession>
<dbReference type="EMBL" id="CP045798">
    <property type="protein sequence ID" value="QNB47402.1"/>
    <property type="molecule type" value="Genomic_DNA"/>
</dbReference>
<sequence length="290" mass="32321">MLVFTKIQEMRNWVKERRDSGQEIGFVPTMGYLHDGHLSLVAAARQENQGVVMSIFVNPTQFGPQEDYAAYPRDLARDCRLAEEAGVDVVFAPGVEEMYPDYPPLTVVDVKEITKGLCGASRPGHFAGVATVVTKLFNIVQPDRAYFGQKDYQQVQVIKRMVKDLNIPVTIKTVSIKREEDGLAMSSRNTYLSPEERKEALCLSEALKLCQELYEKGVTATSELIEAMSARINQEPNAQIDYVAICDAESLVPVKEIRNRVVVALAVKIGRTRLIDNMVIGGESFVPDHV</sequence>
<dbReference type="NCBIfam" id="TIGR00018">
    <property type="entry name" value="panC"/>
    <property type="match status" value="1"/>
</dbReference>
<gene>
    <name evidence="8" type="primary">panC</name>
    <name evidence="9" type="ORF">BR63_14550</name>
</gene>
<feature type="binding site" evidence="8">
    <location>
        <begin position="185"/>
        <end position="188"/>
    </location>
    <ligand>
        <name>ATP</name>
        <dbReference type="ChEBI" id="CHEBI:30616"/>
    </ligand>
</feature>
<dbReference type="GO" id="GO:0005829">
    <property type="term" value="C:cytosol"/>
    <property type="evidence" value="ECO:0007669"/>
    <property type="project" value="TreeGrafter"/>
</dbReference>
<comment type="catalytic activity">
    <reaction evidence="7 8">
        <text>(R)-pantoate + beta-alanine + ATP = (R)-pantothenate + AMP + diphosphate + H(+)</text>
        <dbReference type="Rhea" id="RHEA:10912"/>
        <dbReference type="ChEBI" id="CHEBI:15378"/>
        <dbReference type="ChEBI" id="CHEBI:15980"/>
        <dbReference type="ChEBI" id="CHEBI:29032"/>
        <dbReference type="ChEBI" id="CHEBI:30616"/>
        <dbReference type="ChEBI" id="CHEBI:33019"/>
        <dbReference type="ChEBI" id="CHEBI:57966"/>
        <dbReference type="ChEBI" id="CHEBI:456215"/>
        <dbReference type="EC" id="6.3.2.1"/>
    </reaction>
</comment>
<keyword evidence="3 8" id="KW-0436">Ligase</keyword>
<feature type="binding site" evidence="8">
    <location>
        <position position="154"/>
    </location>
    <ligand>
        <name>(R)-pantoate</name>
        <dbReference type="ChEBI" id="CHEBI:15980"/>
    </ligand>
</feature>
<evidence type="ECO:0000256" key="3">
    <source>
        <dbReference type="ARBA" id="ARBA00022598"/>
    </source>
</evidence>
<evidence type="ECO:0000256" key="8">
    <source>
        <dbReference type="HAMAP-Rule" id="MF_00158"/>
    </source>
</evidence>
<evidence type="ECO:0000256" key="1">
    <source>
        <dbReference type="ARBA" id="ARBA00004990"/>
    </source>
</evidence>